<dbReference type="RefSeq" id="WP_270946697.1">
    <property type="nucleotide sequence ID" value="NZ_JAQGLA010000002.1"/>
</dbReference>
<protein>
    <submittedName>
        <fullName evidence="1">Uncharacterized protein</fullName>
    </submittedName>
</protein>
<reference evidence="1 2" key="1">
    <citation type="submission" date="2022-11" db="EMBL/GenBank/DDBJ databases">
        <title>Draft genome sequence of Saccharopolyspora sp. WRP15-2 isolated from rhizosphere soils of wild rice in Thailand.</title>
        <authorList>
            <person name="Duangmal K."/>
            <person name="Kammanee S."/>
            <person name="Muangham S."/>
        </authorList>
    </citation>
    <scope>NUCLEOTIDE SEQUENCE [LARGE SCALE GENOMIC DNA]</scope>
    <source>
        <strain evidence="1 2">WRP15-2</strain>
    </source>
</reference>
<evidence type="ECO:0000313" key="1">
    <source>
        <dbReference type="EMBL" id="MDA3624132.1"/>
    </source>
</evidence>
<comment type="caution">
    <text evidence="1">The sequence shown here is derived from an EMBL/GenBank/DDBJ whole genome shotgun (WGS) entry which is preliminary data.</text>
</comment>
<evidence type="ECO:0000313" key="2">
    <source>
        <dbReference type="Proteomes" id="UP001210380"/>
    </source>
</evidence>
<dbReference type="EMBL" id="JAQGLA010000002">
    <property type="protein sequence ID" value="MDA3624132.1"/>
    <property type="molecule type" value="Genomic_DNA"/>
</dbReference>
<gene>
    <name evidence="1" type="ORF">OU415_01720</name>
</gene>
<dbReference type="Proteomes" id="UP001210380">
    <property type="component" value="Unassembled WGS sequence"/>
</dbReference>
<keyword evidence="2" id="KW-1185">Reference proteome</keyword>
<proteinExistence type="predicted"/>
<accession>A0ABT4UR08</accession>
<name>A0ABT4UR08_9PSEU</name>
<sequence length="93" mass="10259">MSELPSLITRFTGEWCCEIVGEAQHGEVAIAVPVRRGDEPAVLKIAFPHPGSRGEAAALHYFRGRGTVRVLESDEHGSWFEDDFLRLLLGISP</sequence>
<organism evidence="1 2">
    <name type="scientific">Saccharopolyspora oryzae</name>
    <dbReference type="NCBI Taxonomy" id="2997343"/>
    <lineage>
        <taxon>Bacteria</taxon>
        <taxon>Bacillati</taxon>
        <taxon>Actinomycetota</taxon>
        <taxon>Actinomycetes</taxon>
        <taxon>Pseudonocardiales</taxon>
        <taxon>Pseudonocardiaceae</taxon>
        <taxon>Saccharopolyspora</taxon>
    </lineage>
</organism>